<comment type="caution">
    <text evidence="2">The sequence shown here is derived from an EMBL/GenBank/DDBJ whole genome shotgun (WGS) entry which is preliminary data.</text>
</comment>
<keyword evidence="1" id="KW-1133">Transmembrane helix</keyword>
<keyword evidence="1" id="KW-0812">Transmembrane</keyword>
<keyword evidence="1" id="KW-0472">Membrane</keyword>
<accession>A0A931J5X9</accession>
<dbReference type="Proteomes" id="UP000613266">
    <property type="component" value="Unassembled WGS sequence"/>
</dbReference>
<dbReference type="AlphaFoldDB" id="A0A931J5X9"/>
<reference evidence="2" key="1">
    <citation type="submission" date="2020-12" db="EMBL/GenBank/DDBJ databases">
        <title>The genome sequence of Inhella sp. 1Y17.</title>
        <authorList>
            <person name="Liu Y."/>
        </authorList>
    </citation>
    <scope>NUCLEOTIDE SEQUENCE</scope>
    <source>
        <strain evidence="2">1Y17</strain>
    </source>
</reference>
<sequence>MSAHPTERELDRLLQQAELLRPDPELLDDDAFVQRVMTALPAPAAPTRQRALQRLQRLLPHLQALALGSLLALLLALWPEQALALAAGGGAALEAGLLGACGLGLLAWWSLPQAWASPWR</sequence>
<proteinExistence type="predicted"/>
<protein>
    <submittedName>
        <fullName evidence="2">Uncharacterized protein</fullName>
    </submittedName>
</protein>
<dbReference type="RefSeq" id="WP_198110392.1">
    <property type="nucleotide sequence ID" value="NZ_JAEDAK010000004.1"/>
</dbReference>
<name>A0A931J5X9_9BURK</name>
<keyword evidence="3" id="KW-1185">Reference proteome</keyword>
<evidence type="ECO:0000313" key="2">
    <source>
        <dbReference type="EMBL" id="MBH9576780.1"/>
    </source>
</evidence>
<feature type="transmembrane region" description="Helical" evidence="1">
    <location>
        <begin position="84"/>
        <end position="111"/>
    </location>
</feature>
<organism evidence="2 3">
    <name type="scientific">Inhella proteolytica</name>
    <dbReference type="NCBI Taxonomy" id="2795029"/>
    <lineage>
        <taxon>Bacteria</taxon>
        <taxon>Pseudomonadati</taxon>
        <taxon>Pseudomonadota</taxon>
        <taxon>Betaproteobacteria</taxon>
        <taxon>Burkholderiales</taxon>
        <taxon>Sphaerotilaceae</taxon>
        <taxon>Inhella</taxon>
    </lineage>
</organism>
<gene>
    <name evidence="2" type="ORF">I7X39_07675</name>
</gene>
<evidence type="ECO:0000256" key="1">
    <source>
        <dbReference type="SAM" id="Phobius"/>
    </source>
</evidence>
<feature type="transmembrane region" description="Helical" evidence="1">
    <location>
        <begin position="58"/>
        <end position="78"/>
    </location>
</feature>
<dbReference type="EMBL" id="JAEDAK010000004">
    <property type="protein sequence ID" value="MBH9576780.1"/>
    <property type="molecule type" value="Genomic_DNA"/>
</dbReference>
<evidence type="ECO:0000313" key="3">
    <source>
        <dbReference type="Proteomes" id="UP000613266"/>
    </source>
</evidence>